<feature type="domain" description="Retrovirus-related Pol polyprotein from transposon TNT 1-94-like beta-barrel" evidence="2">
    <location>
        <begin position="61"/>
        <end position="126"/>
    </location>
</feature>
<dbReference type="InterPro" id="IPR054722">
    <property type="entry name" value="PolX-like_BBD"/>
</dbReference>
<protein>
    <submittedName>
        <fullName evidence="3">Zinc finger, CCHC-type</fullName>
    </submittedName>
</protein>
<dbReference type="Pfam" id="PF22936">
    <property type="entry name" value="Pol_BBD"/>
    <property type="match status" value="1"/>
</dbReference>
<sequence length="127" mass="14549">MDAAQHEITGHLKRHCPKKKSSRFVRKGKHDQDFDSSDDEGNTYFGEALVFVRNDEMTELVTDSDGSYHMSHMRDFLYDCGFDGGSVQLGDNMTYTIKGTWKVKTQLDDGSNFILEDVKYVPWLKSV</sequence>
<dbReference type="EMBL" id="BKCJ010047134">
    <property type="protein sequence ID" value="GEW15434.1"/>
    <property type="molecule type" value="Genomic_DNA"/>
</dbReference>
<proteinExistence type="predicted"/>
<evidence type="ECO:0000313" key="3">
    <source>
        <dbReference type="EMBL" id="GEW15434.1"/>
    </source>
</evidence>
<evidence type="ECO:0000259" key="2">
    <source>
        <dbReference type="Pfam" id="PF22936"/>
    </source>
</evidence>
<comment type="caution">
    <text evidence="3">The sequence shown here is derived from an EMBL/GenBank/DDBJ whole genome shotgun (WGS) entry which is preliminary data.</text>
</comment>
<evidence type="ECO:0000256" key="1">
    <source>
        <dbReference type="SAM" id="MobiDB-lite"/>
    </source>
</evidence>
<name>A0A699GWT8_TANCI</name>
<reference evidence="3" key="1">
    <citation type="journal article" date="2019" name="Sci. Rep.">
        <title>Draft genome of Tanacetum cinerariifolium, the natural source of mosquito coil.</title>
        <authorList>
            <person name="Yamashiro T."/>
            <person name="Shiraishi A."/>
            <person name="Satake H."/>
            <person name="Nakayama K."/>
        </authorList>
    </citation>
    <scope>NUCLEOTIDE SEQUENCE</scope>
</reference>
<feature type="compositionally biased region" description="Basic residues" evidence="1">
    <location>
        <begin position="11"/>
        <end position="29"/>
    </location>
</feature>
<feature type="compositionally biased region" description="Basic and acidic residues" evidence="1">
    <location>
        <begin position="1"/>
        <end position="10"/>
    </location>
</feature>
<gene>
    <name evidence="3" type="ORF">Tci_187410</name>
</gene>
<feature type="region of interest" description="Disordered" evidence="1">
    <location>
        <begin position="1"/>
        <end position="40"/>
    </location>
</feature>
<dbReference type="AlphaFoldDB" id="A0A699GWT8"/>
<accession>A0A699GWT8</accession>
<organism evidence="3">
    <name type="scientific">Tanacetum cinerariifolium</name>
    <name type="common">Dalmatian daisy</name>
    <name type="synonym">Chrysanthemum cinerariifolium</name>
    <dbReference type="NCBI Taxonomy" id="118510"/>
    <lineage>
        <taxon>Eukaryota</taxon>
        <taxon>Viridiplantae</taxon>
        <taxon>Streptophyta</taxon>
        <taxon>Embryophyta</taxon>
        <taxon>Tracheophyta</taxon>
        <taxon>Spermatophyta</taxon>
        <taxon>Magnoliopsida</taxon>
        <taxon>eudicotyledons</taxon>
        <taxon>Gunneridae</taxon>
        <taxon>Pentapetalae</taxon>
        <taxon>asterids</taxon>
        <taxon>campanulids</taxon>
        <taxon>Asterales</taxon>
        <taxon>Asteraceae</taxon>
        <taxon>Asteroideae</taxon>
        <taxon>Anthemideae</taxon>
        <taxon>Anthemidinae</taxon>
        <taxon>Tanacetum</taxon>
    </lineage>
</organism>